<keyword evidence="2" id="KW-1185">Reference proteome</keyword>
<name>A0ACC3SKR8_9PEZI</name>
<evidence type="ECO:0000313" key="2">
    <source>
        <dbReference type="Proteomes" id="UP001320706"/>
    </source>
</evidence>
<reference evidence="1" key="1">
    <citation type="submission" date="2024-02" db="EMBL/GenBank/DDBJ databases">
        <title>Metagenome Assembled Genome of Zalaria obscura JY119.</title>
        <authorList>
            <person name="Vighnesh L."/>
            <person name="Jagadeeshwari U."/>
            <person name="Venkata Ramana C."/>
            <person name="Sasikala C."/>
        </authorList>
    </citation>
    <scope>NUCLEOTIDE SEQUENCE</scope>
    <source>
        <strain evidence="1">JY119</strain>
    </source>
</reference>
<gene>
    <name evidence="1" type="ORF">M8818_001578</name>
</gene>
<sequence length="256" mass="27705">MSSNNAPLRLPPRPRSPQEQRSQSTVSRRSTSSMSVESPDSQANAFPVQKRSPYMHPPVRPSTAGGPSSSTASLQNFSRPAARQREEKAAAAGLTPILSNSSANLPLRDTSFSIEQRGEFVGPSSLESTSVFGPPTASTTSIFSFPSLEQSASLSQAAFNNLGNTMGLTGITPDDAWPLLKARLLNIFEGEDLRTPIEDFNMLVSVHILRCVQKRAPVVLIEDLRELLQTGFSSIAQTLRRVPDDRLVQGKSGEEV</sequence>
<protein>
    <submittedName>
        <fullName evidence="1">Uncharacterized protein</fullName>
    </submittedName>
</protein>
<proteinExistence type="predicted"/>
<dbReference type="Proteomes" id="UP001320706">
    <property type="component" value="Unassembled WGS sequence"/>
</dbReference>
<organism evidence="1 2">
    <name type="scientific">Zalaria obscura</name>
    <dbReference type="NCBI Taxonomy" id="2024903"/>
    <lineage>
        <taxon>Eukaryota</taxon>
        <taxon>Fungi</taxon>
        <taxon>Dikarya</taxon>
        <taxon>Ascomycota</taxon>
        <taxon>Pezizomycotina</taxon>
        <taxon>Dothideomycetes</taxon>
        <taxon>Dothideomycetidae</taxon>
        <taxon>Dothideales</taxon>
        <taxon>Zalariaceae</taxon>
        <taxon>Zalaria</taxon>
    </lineage>
</organism>
<comment type="caution">
    <text evidence="1">The sequence shown here is derived from an EMBL/GenBank/DDBJ whole genome shotgun (WGS) entry which is preliminary data.</text>
</comment>
<evidence type="ECO:0000313" key="1">
    <source>
        <dbReference type="EMBL" id="KAK8217325.1"/>
    </source>
</evidence>
<accession>A0ACC3SKR8</accession>
<dbReference type="EMBL" id="JAMKPW020000006">
    <property type="protein sequence ID" value="KAK8217325.1"/>
    <property type="molecule type" value="Genomic_DNA"/>
</dbReference>